<name>A0ABW0SGH2_9RHOB</name>
<keyword evidence="4" id="KW-1185">Reference proteome</keyword>
<keyword evidence="2" id="KW-0732">Signal</keyword>
<dbReference type="PROSITE" id="PS51257">
    <property type="entry name" value="PROKAR_LIPOPROTEIN"/>
    <property type="match status" value="1"/>
</dbReference>
<gene>
    <name evidence="3" type="ORF">ACFPOC_16590</name>
</gene>
<comment type="caution">
    <text evidence="3">The sequence shown here is derived from an EMBL/GenBank/DDBJ whole genome shotgun (WGS) entry which is preliminary data.</text>
</comment>
<accession>A0ABW0SGH2</accession>
<reference evidence="4" key="1">
    <citation type="journal article" date="2019" name="Int. J. Syst. Evol. Microbiol.">
        <title>The Global Catalogue of Microorganisms (GCM) 10K type strain sequencing project: providing services to taxonomists for standard genome sequencing and annotation.</title>
        <authorList>
            <consortium name="The Broad Institute Genomics Platform"/>
            <consortium name="The Broad Institute Genome Sequencing Center for Infectious Disease"/>
            <person name="Wu L."/>
            <person name="Ma J."/>
        </authorList>
    </citation>
    <scope>NUCLEOTIDE SEQUENCE [LARGE SCALE GENOMIC DNA]</scope>
    <source>
        <strain evidence="4">KACC 11588</strain>
    </source>
</reference>
<feature type="region of interest" description="Disordered" evidence="1">
    <location>
        <begin position="122"/>
        <end position="143"/>
    </location>
</feature>
<evidence type="ECO:0000256" key="1">
    <source>
        <dbReference type="SAM" id="MobiDB-lite"/>
    </source>
</evidence>
<feature type="chain" id="PRO_5047186077" evidence="2">
    <location>
        <begin position="20"/>
        <end position="143"/>
    </location>
</feature>
<evidence type="ECO:0000313" key="3">
    <source>
        <dbReference type="EMBL" id="MFC5568029.1"/>
    </source>
</evidence>
<proteinExistence type="predicted"/>
<organism evidence="3 4">
    <name type="scientific">Rubellimicrobium aerolatum</name>
    <dbReference type="NCBI Taxonomy" id="490979"/>
    <lineage>
        <taxon>Bacteria</taxon>
        <taxon>Pseudomonadati</taxon>
        <taxon>Pseudomonadota</taxon>
        <taxon>Alphaproteobacteria</taxon>
        <taxon>Rhodobacterales</taxon>
        <taxon>Roseobacteraceae</taxon>
        <taxon>Rubellimicrobium</taxon>
    </lineage>
</organism>
<evidence type="ECO:0000256" key="2">
    <source>
        <dbReference type="SAM" id="SignalP"/>
    </source>
</evidence>
<sequence length="143" mass="14526">MAGRWMAVMVGLLALGACAQTGTTGVGAASDRLLARSFADTPLRQGAIAIFASEPGGPTSYRLSPCGNGAACVGGPGGTMGSVTRTADWTVVRGLHGRTFWLGQGGTGFVERAGTYLPLSWAPRAEGTGEGDAPSIETPYRHG</sequence>
<protein>
    <submittedName>
        <fullName evidence="3">Uncharacterized protein</fullName>
    </submittedName>
</protein>
<dbReference type="RefSeq" id="WP_209841514.1">
    <property type="nucleotide sequence ID" value="NZ_JAGGJP010000010.1"/>
</dbReference>
<dbReference type="Proteomes" id="UP001596056">
    <property type="component" value="Unassembled WGS sequence"/>
</dbReference>
<feature type="signal peptide" evidence="2">
    <location>
        <begin position="1"/>
        <end position="19"/>
    </location>
</feature>
<evidence type="ECO:0000313" key="4">
    <source>
        <dbReference type="Proteomes" id="UP001596056"/>
    </source>
</evidence>
<dbReference type="EMBL" id="JBHSNA010000024">
    <property type="protein sequence ID" value="MFC5568029.1"/>
    <property type="molecule type" value="Genomic_DNA"/>
</dbReference>